<dbReference type="Proteomes" id="UP000060699">
    <property type="component" value="Chromosome"/>
</dbReference>
<dbReference type="OrthoDB" id="8525350at2"/>
<dbReference type="PROSITE" id="PS51257">
    <property type="entry name" value="PROKAR_LIPOPROTEIN"/>
    <property type="match status" value="1"/>
</dbReference>
<dbReference type="STRING" id="76731.RD2015_2935"/>
<sequence precursor="true">MSGLSRTMRQLLVAVSGVMLLAHASAQTLAGCGSLANNYGPHDYRDWKDLPEIDPVTKEMSPLQLVEGAHFIDTCEALIKCKRGSIGADLDYTLRAFPNHHRALVAMMRYGEMTRRPQPPDARFTVDCYFRRALVWRPEDAIARLLYATYLNENKRVADAKVQLKEAAKHAGDNAFTVYNLGMVALDLNDVDMAVDAARRSYGAGMKHTALRQRLQAMNRWPSDLVLPGEEAASAPSAAGAASAAPPASAASDTRPGGAASAASPSGAAYMPAPVPSDAAPASVVHPAPARASHAPAAPSAPAA</sequence>
<dbReference type="KEGG" id="rdp:RD2015_2935"/>
<dbReference type="EMBL" id="CP013729">
    <property type="protein sequence ID" value="ALV07397.1"/>
    <property type="molecule type" value="Genomic_DNA"/>
</dbReference>
<keyword evidence="2" id="KW-1185">Reference proteome</keyword>
<name>A0A0U3E2J9_9BURK</name>
<reference evidence="1 2" key="1">
    <citation type="submission" date="2015-12" db="EMBL/GenBank/DDBJ databases">
        <title>Complete genome of Roseateles depolymerans KCTC 42856.</title>
        <authorList>
            <person name="Kim K.M."/>
        </authorList>
    </citation>
    <scope>NUCLEOTIDE SEQUENCE [LARGE SCALE GENOMIC DNA]</scope>
    <source>
        <strain evidence="1 2">KCTC 42856</strain>
    </source>
</reference>
<gene>
    <name evidence="1" type="ORF">RD2015_2935</name>
</gene>
<organism evidence="1 2">
    <name type="scientific">Roseateles depolymerans</name>
    <dbReference type="NCBI Taxonomy" id="76731"/>
    <lineage>
        <taxon>Bacteria</taxon>
        <taxon>Pseudomonadati</taxon>
        <taxon>Pseudomonadota</taxon>
        <taxon>Betaproteobacteria</taxon>
        <taxon>Burkholderiales</taxon>
        <taxon>Sphaerotilaceae</taxon>
        <taxon>Roseateles</taxon>
    </lineage>
</organism>
<dbReference type="AlphaFoldDB" id="A0A0U3E2J9"/>
<evidence type="ECO:0000313" key="2">
    <source>
        <dbReference type="Proteomes" id="UP000060699"/>
    </source>
</evidence>
<protein>
    <submittedName>
        <fullName evidence="1">TPR repeat protein</fullName>
    </submittedName>
</protein>
<accession>A0A0U3E2J9</accession>
<dbReference type="Gene3D" id="1.25.40.10">
    <property type="entry name" value="Tetratricopeptide repeat domain"/>
    <property type="match status" value="1"/>
</dbReference>
<evidence type="ECO:0000313" key="1">
    <source>
        <dbReference type="EMBL" id="ALV07397.1"/>
    </source>
</evidence>
<dbReference type="SUPFAM" id="SSF48452">
    <property type="entry name" value="TPR-like"/>
    <property type="match status" value="1"/>
</dbReference>
<dbReference type="RefSeq" id="WP_058935515.1">
    <property type="nucleotide sequence ID" value="NZ_CP013729.1"/>
</dbReference>
<dbReference type="InterPro" id="IPR011990">
    <property type="entry name" value="TPR-like_helical_dom_sf"/>
</dbReference>
<proteinExistence type="predicted"/>